<gene>
    <name evidence="2" type="ORF">G5A70_01255</name>
</gene>
<evidence type="ECO:0000313" key="2">
    <source>
        <dbReference type="EMBL" id="NSJ84835.1"/>
    </source>
</evidence>
<dbReference type="Pfam" id="PF02811">
    <property type="entry name" value="PHP"/>
    <property type="match status" value="1"/>
</dbReference>
<evidence type="ECO:0000259" key="1">
    <source>
        <dbReference type="SMART" id="SM00481"/>
    </source>
</evidence>
<dbReference type="PANTHER" id="PTHR42924:SF3">
    <property type="entry name" value="POLYMERASE_HISTIDINOL PHOSPHATASE N-TERMINAL DOMAIN-CONTAINING PROTEIN"/>
    <property type="match status" value="1"/>
</dbReference>
<accession>A0ABX2I4E1</accession>
<name>A0ABX2I4E1_BLAHA</name>
<protein>
    <submittedName>
        <fullName evidence="2">PHP domain-containing protein</fullName>
    </submittedName>
</protein>
<dbReference type="InterPro" id="IPR004013">
    <property type="entry name" value="PHP_dom"/>
</dbReference>
<dbReference type="Gene3D" id="3.20.20.140">
    <property type="entry name" value="Metal-dependent hydrolases"/>
    <property type="match status" value="1"/>
</dbReference>
<dbReference type="SMART" id="SM00481">
    <property type="entry name" value="POLIIIAc"/>
    <property type="match status" value="1"/>
</dbReference>
<feature type="domain" description="Polymerase/histidinol phosphatase N-terminal" evidence="1">
    <location>
        <begin position="5"/>
        <end position="70"/>
    </location>
</feature>
<dbReference type="EMBL" id="JAAITA010000001">
    <property type="protein sequence ID" value="NSJ84835.1"/>
    <property type="molecule type" value="Genomic_DNA"/>
</dbReference>
<evidence type="ECO:0000313" key="3">
    <source>
        <dbReference type="Proteomes" id="UP000822142"/>
    </source>
</evidence>
<keyword evidence="3" id="KW-1185">Reference proteome</keyword>
<dbReference type="PANTHER" id="PTHR42924">
    <property type="entry name" value="EXONUCLEASE"/>
    <property type="match status" value="1"/>
</dbReference>
<dbReference type="InterPro" id="IPR003141">
    <property type="entry name" value="Pol/His_phosphatase_N"/>
</dbReference>
<dbReference type="RefSeq" id="WP_173747308.1">
    <property type="nucleotide sequence ID" value="NZ_JAAITA010000001.1"/>
</dbReference>
<comment type="caution">
    <text evidence="2">The sequence shown here is derived from an EMBL/GenBank/DDBJ whole genome shotgun (WGS) entry which is preliminary data.</text>
</comment>
<dbReference type="Proteomes" id="UP000822142">
    <property type="component" value="Unassembled WGS sequence"/>
</dbReference>
<dbReference type="CDD" id="cd07438">
    <property type="entry name" value="PHP_HisPPase_AMP"/>
    <property type="match status" value="1"/>
</dbReference>
<organism evidence="2 3">
    <name type="scientific">Blautia hansenii</name>
    <name type="common">Ruminococcus hansenii</name>
    <dbReference type="NCBI Taxonomy" id="1322"/>
    <lineage>
        <taxon>Bacteria</taxon>
        <taxon>Bacillati</taxon>
        <taxon>Bacillota</taxon>
        <taxon>Clostridia</taxon>
        <taxon>Lachnospirales</taxon>
        <taxon>Lachnospiraceae</taxon>
        <taxon>Blautia</taxon>
    </lineage>
</organism>
<dbReference type="Gene3D" id="1.10.150.650">
    <property type="match status" value="1"/>
</dbReference>
<proteinExistence type="predicted"/>
<dbReference type="InterPro" id="IPR052018">
    <property type="entry name" value="PHP_domain"/>
</dbReference>
<reference evidence="2 3" key="1">
    <citation type="journal article" date="2020" name="Cell Host Microbe">
        <title>Functional and Genomic Variation between Human-Derived Isolates of Lachnospiraceae Reveals Inter- and Intra-Species Diversity.</title>
        <authorList>
            <person name="Sorbara M.T."/>
            <person name="Littmann E.R."/>
            <person name="Fontana E."/>
            <person name="Moody T.U."/>
            <person name="Kohout C.E."/>
            <person name="Gjonbalaj M."/>
            <person name="Eaton V."/>
            <person name="Seok R."/>
            <person name="Leiner I.M."/>
            <person name="Pamer E.G."/>
        </authorList>
    </citation>
    <scope>NUCLEOTIDE SEQUENCE [LARGE SCALE GENOMIC DNA]</scope>
    <source>
        <strain evidence="2 3">MSK.15.26</strain>
    </source>
</reference>
<dbReference type="InterPro" id="IPR016195">
    <property type="entry name" value="Pol/histidinol_Pase-like"/>
</dbReference>
<sequence>MEKFVDLHVHSTISDGTFTPEELVSYALQKGLSAFALTDHDTTDGISAAQKAAQNTGLEVVPGIELSTTWQNRDVHIVGLDIDWSKEAFQKTLREFKASRELRNDKVLALLQKENIDITRKEMEKSFPDSVWTRAHFARFLLEHHYVGSIKEAFDRYLGDHARCYVPREKVTPAQAIELIHQGGGKAIFAHPLLCRLSKERLESFLDILKKAGLDGMETVYSTYTPADQIRMTKLAKRYGLKCSGGSDFHGANKPHIDLGCGQGNLQIPYSVLEELRS</sequence>
<dbReference type="SUPFAM" id="SSF89550">
    <property type="entry name" value="PHP domain-like"/>
    <property type="match status" value="1"/>
</dbReference>